<organism evidence="2">
    <name type="scientific">uncultured marine virus</name>
    <dbReference type="NCBI Taxonomy" id="186617"/>
    <lineage>
        <taxon>Viruses</taxon>
        <taxon>environmental samples</taxon>
    </lineage>
</organism>
<dbReference type="EMBL" id="KR029577">
    <property type="protein sequence ID" value="AKH45878.1"/>
    <property type="molecule type" value="Genomic_DNA"/>
</dbReference>
<proteinExistence type="predicted"/>
<sequence length="68" mass="7344">MSQHFRAGLTVRNASRRGQGYIASDVIAKLVRAMEPQSHRAGNCDGSGNNGGGHRSSQRHAGSRERQL</sequence>
<evidence type="ECO:0000256" key="1">
    <source>
        <dbReference type="SAM" id="MobiDB-lite"/>
    </source>
</evidence>
<reference evidence="2" key="1">
    <citation type="journal article" date="2015" name="Front. Microbiol.">
        <title>Combining genomic sequencing methods to explore viral diversity and reveal potential virus-host interactions.</title>
        <authorList>
            <person name="Chow C.E."/>
            <person name="Winget D.M."/>
            <person name="White R.A.III."/>
            <person name="Hallam S.J."/>
            <person name="Suttle C.A."/>
        </authorList>
    </citation>
    <scope>NUCLEOTIDE SEQUENCE</scope>
    <source>
        <strain evidence="2">Anoxic3_1</strain>
    </source>
</reference>
<feature type="region of interest" description="Disordered" evidence="1">
    <location>
        <begin position="37"/>
        <end position="68"/>
    </location>
</feature>
<evidence type="ECO:0000313" key="2">
    <source>
        <dbReference type="EMBL" id="AKH45878.1"/>
    </source>
</evidence>
<protein>
    <submittedName>
        <fullName evidence="2">Uncharacterized protein</fullName>
    </submittedName>
</protein>
<reference evidence="2" key="2">
    <citation type="submission" date="2015-03" db="EMBL/GenBank/DDBJ databases">
        <authorList>
            <person name="Chow C.-E.T."/>
            <person name="Winget D.M."/>
            <person name="White R.A.III."/>
            <person name="Hallam S.J."/>
            <person name="Suttle C.A."/>
        </authorList>
    </citation>
    <scope>NUCLEOTIDE SEQUENCE</scope>
    <source>
        <strain evidence="2">Anoxic3_1</strain>
    </source>
</reference>
<name>A0A0F7L2X2_9VIRU</name>
<accession>A0A0F7L2X2</accession>